<proteinExistence type="predicted"/>
<name>A0AC35EWZ8_9BILA</name>
<evidence type="ECO:0000313" key="2">
    <source>
        <dbReference type="WBParaSite" id="PS1159_v2.g11569.t2"/>
    </source>
</evidence>
<organism evidence="1 2">
    <name type="scientific">Panagrolaimus sp. PS1159</name>
    <dbReference type="NCBI Taxonomy" id="55785"/>
    <lineage>
        <taxon>Eukaryota</taxon>
        <taxon>Metazoa</taxon>
        <taxon>Ecdysozoa</taxon>
        <taxon>Nematoda</taxon>
        <taxon>Chromadorea</taxon>
        <taxon>Rhabditida</taxon>
        <taxon>Tylenchina</taxon>
        <taxon>Panagrolaimomorpha</taxon>
        <taxon>Panagrolaimoidea</taxon>
        <taxon>Panagrolaimidae</taxon>
        <taxon>Panagrolaimus</taxon>
    </lineage>
</organism>
<sequence>MRIEKCYFCSSSVYPGHGVTFVRNDSTVFKFCRSKCHKLFKKKRNPRKIAWTKASRRLRGKELVNDKTQLIEARRDVPVKVTPELVQKTELVNDKTQLIEARRDVPVKVTPELVQKTVDIIKQVHEIKHKRYAHLIEQKQRAGKLVVKKGMIKKAKTKIHMLRAPVVESESETEQVDAREEEEVMETN</sequence>
<dbReference type="WBParaSite" id="PS1159_v2.g11569.t2">
    <property type="protein sequence ID" value="PS1159_v2.g11569.t2"/>
    <property type="gene ID" value="PS1159_v2.g11569"/>
</dbReference>
<dbReference type="Proteomes" id="UP000887580">
    <property type="component" value="Unplaced"/>
</dbReference>
<accession>A0AC35EWZ8</accession>
<evidence type="ECO:0000313" key="1">
    <source>
        <dbReference type="Proteomes" id="UP000887580"/>
    </source>
</evidence>
<protein>
    <submittedName>
        <fullName evidence="2">TRASH domain-containing protein</fullName>
    </submittedName>
</protein>
<reference evidence="2" key="1">
    <citation type="submission" date="2022-11" db="UniProtKB">
        <authorList>
            <consortium name="WormBaseParasite"/>
        </authorList>
    </citation>
    <scope>IDENTIFICATION</scope>
</reference>